<protein>
    <submittedName>
        <fullName evidence="1">Uncharacterized protein</fullName>
    </submittedName>
</protein>
<accession>A0A6J5T7K4</accession>
<reference evidence="1" key="1">
    <citation type="submission" date="2020-05" db="EMBL/GenBank/DDBJ databases">
        <authorList>
            <person name="Chiriac C."/>
            <person name="Salcher M."/>
            <person name="Ghai R."/>
            <person name="Kavagutti S V."/>
        </authorList>
    </citation>
    <scope>NUCLEOTIDE SEQUENCE</scope>
</reference>
<proteinExistence type="predicted"/>
<gene>
    <name evidence="1" type="ORF">UFOVP24_2</name>
</gene>
<evidence type="ECO:0000313" key="1">
    <source>
        <dbReference type="EMBL" id="CAB4240814.1"/>
    </source>
</evidence>
<sequence>MTQDEIIEMAIQGHAGTRDAIRWAINQVVKAEREACAKLCENMAVEWKDQPEFAQVEIATMMDCALAIRARGEA</sequence>
<organism evidence="1">
    <name type="scientific">uncultured Caudovirales phage</name>
    <dbReference type="NCBI Taxonomy" id="2100421"/>
    <lineage>
        <taxon>Viruses</taxon>
        <taxon>Duplodnaviria</taxon>
        <taxon>Heunggongvirae</taxon>
        <taxon>Uroviricota</taxon>
        <taxon>Caudoviricetes</taxon>
        <taxon>Peduoviridae</taxon>
        <taxon>Maltschvirus</taxon>
        <taxon>Maltschvirus maltsch</taxon>
    </lineage>
</organism>
<name>A0A6J5T7K4_9CAUD</name>
<dbReference type="EMBL" id="LR797817">
    <property type="protein sequence ID" value="CAB4240814.1"/>
    <property type="molecule type" value="Genomic_DNA"/>
</dbReference>